<dbReference type="RefSeq" id="WP_017128607.1">
    <property type="nucleotide sequence ID" value="NZ_JACAQE010000002.1"/>
</dbReference>
<dbReference type="PANTHER" id="PTHR30346:SF28">
    <property type="entry name" value="HTH-TYPE TRANSCRIPTIONAL REGULATOR CYNR"/>
    <property type="match status" value="1"/>
</dbReference>
<dbReference type="PRINTS" id="PR00039">
    <property type="entry name" value="HTHLYSR"/>
</dbReference>
<evidence type="ECO:0000259" key="5">
    <source>
        <dbReference type="PROSITE" id="PS50931"/>
    </source>
</evidence>
<keyword evidence="2" id="KW-0805">Transcription regulation</keyword>
<organism evidence="6 7">
    <name type="scientific">Pseudomonas gingeri</name>
    <dbReference type="NCBI Taxonomy" id="117681"/>
    <lineage>
        <taxon>Bacteria</taxon>
        <taxon>Pseudomonadati</taxon>
        <taxon>Pseudomonadota</taxon>
        <taxon>Gammaproteobacteria</taxon>
        <taxon>Pseudomonadales</taxon>
        <taxon>Pseudomonadaceae</taxon>
        <taxon>Pseudomonas</taxon>
    </lineage>
</organism>
<dbReference type="PROSITE" id="PS50931">
    <property type="entry name" value="HTH_LYSR"/>
    <property type="match status" value="1"/>
</dbReference>
<dbReference type="SUPFAM" id="SSF53850">
    <property type="entry name" value="Periplasmic binding protein-like II"/>
    <property type="match status" value="1"/>
</dbReference>
<dbReference type="GO" id="GO:0003700">
    <property type="term" value="F:DNA-binding transcription factor activity"/>
    <property type="evidence" value="ECO:0007669"/>
    <property type="project" value="InterPro"/>
</dbReference>
<reference evidence="6 7" key="1">
    <citation type="submission" date="2020-04" db="EMBL/GenBank/DDBJ databases">
        <title>Molecular characterization of pseudomonads from Agaricus bisporus reveal novel blotch 2 pathogens in Western Europe.</title>
        <authorList>
            <person name="Taparia T."/>
            <person name="Krijger M."/>
            <person name="Haynes E."/>
            <person name="Elpinstone J.G."/>
            <person name="Noble R."/>
            <person name="Van Der Wolf J."/>
        </authorList>
    </citation>
    <scope>NUCLEOTIDE SEQUENCE [LARGE SCALE GENOMIC DNA]</scope>
    <source>
        <strain evidence="6 7">IPO3738</strain>
    </source>
</reference>
<keyword evidence="3" id="KW-0238">DNA-binding</keyword>
<proteinExistence type="inferred from homology"/>
<evidence type="ECO:0000256" key="3">
    <source>
        <dbReference type="ARBA" id="ARBA00023125"/>
    </source>
</evidence>
<evidence type="ECO:0000256" key="4">
    <source>
        <dbReference type="ARBA" id="ARBA00023163"/>
    </source>
</evidence>
<dbReference type="Pfam" id="PF03466">
    <property type="entry name" value="LysR_substrate"/>
    <property type="match status" value="1"/>
</dbReference>
<dbReference type="FunFam" id="1.10.10.10:FF:000001">
    <property type="entry name" value="LysR family transcriptional regulator"/>
    <property type="match status" value="1"/>
</dbReference>
<accession>A0A7Y7XWK3</accession>
<evidence type="ECO:0000313" key="7">
    <source>
        <dbReference type="Proteomes" id="UP000517547"/>
    </source>
</evidence>
<sequence length="301" mass="32672">MTLDIRLLTAFIAVAETENVGQAASHLHISQSPLSRQIMQLEAQLGLKLFERTRQRMRLTDEGRLFLQEAYSLVAHASEVEATARRIALGQSGHIAVGYVEAAMHSSVLPRALAGLQSGHPGATFELHPLSSAEQAEALLGRTLDFGLVYSVPERADIASMAISTQALLLALGKQHPLAAQANLEPLDLNGQRWVALAGAKNPAARQRFLENCSACGFLPDIQVEADDLLAALRLVASGLGITFVQASLRDCLVDSVIFRELPWYPSQVKVHAIWRKDDPKPLVAMFRRALMAIGHHAGAE</sequence>
<dbReference type="AlphaFoldDB" id="A0A7Y7XWK3"/>
<dbReference type="CDD" id="cd08414">
    <property type="entry name" value="PBP2_LTTR_aromatics_like"/>
    <property type="match status" value="1"/>
</dbReference>
<dbReference type="InterPro" id="IPR000847">
    <property type="entry name" value="LysR_HTH_N"/>
</dbReference>
<evidence type="ECO:0000256" key="1">
    <source>
        <dbReference type="ARBA" id="ARBA00009437"/>
    </source>
</evidence>
<dbReference type="InterPro" id="IPR036390">
    <property type="entry name" value="WH_DNA-bd_sf"/>
</dbReference>
<dbReference type="Pfam" id="PF00126">
    <property type="entry name" value="HTH_1"/>
    <property type="match status" value="1"/>
</dbReference>
<dbReference type="InterPro" id="IPR036388">
    <property type="entry name" value="WH-like_DNA-bd_sf"/>
</dbReference>
<comment type="caution">
    <text evidence="6">The sequence shown here is derived from an EMBL/GenBank/DDBJ whole genome shotgun (WGS) entry which is preliminary data.</text>
</comment>
<comment type="similarity">
    <text evidence="1">Belongs to the LysR transcriptional regulatory family.</text>
</comment>
<dbReference type="PANTHER" id="PTHR30346">
    <property type="entry name" value="TRANSCRIPTIONAL DUAL REGULATOR HCAR-RELATED"/>
    <property type="match status" value="1"/>
</dbReference>
<feature type="domain" description="HTH lysR-type" evidence="5">
    <location>
        <begin position="3"/>
        <end position="60"/>
    </location>
</feature>
<keyword evidence="4" id="KW-0804">Transcription</keyword>
<name>A0A7Y7XWK3_9PSED</name>
<evidence type="ECO:0000313" key="6">
    <source>
        <dbReference type="EMBL" id="NWC13325.1"/>
    </source>
</evidence>
<dbReference type="SUPFAM" id="SSF46785">
    <property type="entry name" value="Winged helix' DNA-binding domain"/>
    <property type="match status" value="1"/>
</dbReference>
<dbReference type="GO" id="GO:0032993">
    <property type="term" value="C:protein-DNA complex"/>
    <property type="evidence" value="ECO:0007669"/>
    <property type="project" value="TreeGrafter"/>
</dbReference>
<dbReference type="Gene3D" id="3.40.190.10">
    <property type="entry name" value="Periplasmic binding protein-like II"/>
    <property type="match status" value="2"/>
</dbReference>
<dbReference type="Proteomes" id="UP000517547">
    <property type="component" value="Unassembled WGS sequence"/>
</dbReference>
<protein>
    <submittedName>
        <fullName evidence="6">LysR family transcriptional regulator</fullName>
    </submittedName>
</protein>
<dbReference type="InterPro" id="IPR005119">
    <property type="entry name" value="LysR_subst-bd"/>
</dbReference>
<evidence type="ECO:0000256" key="2">
    <source>
        <dbReference type="ARBA" id="ARBA00023015"/>
    </source>
</evidence>
<dbReference type="Gene3D" id="1.10.10.10">
    <property type="entry name" value="Winged helix-like DNA-binding domain superfamily/Winged helix DNA-binding domain"/>
    <property type="match status" value="1"/>
</dbReference>
<dbReference type="EMBL" id="JACAQE010000002">
    <property type="protein sequence ID" value="NWC13325.1"/>
    <property type="molecule type" value="Genomic_DNA"/>
</dbReference>
<gene>
    <name evidence="6" type="ORF">HX845_06735</name>
</gene>
<dbReference type="GO" id="GO:0003677">
    <property type="term" value="F:DNA binding"/>
    <property type="evidence" value="ECO:0007669"/>
    <property type="project" value="UniProtKB-KW"/>
</dbReference>